<dbReference type="EMBL" id="CP113524">
    <property type="protein sequence ID" value="WAJ23339.1"/>
    <property type="molecule type" value="Genomic_DNA"/>
</dbReference>
<accession>A0ABY7ABU7</accession>
<organism evidence="1 2">
    <name type="scientific">Lacrimispora xylanolytica</name>
    <dbReference type="NCBI Taxonomy" id="29375"/>
    <lineage>
        <taxon>Bacteria</taxon>
        <taxon>Bacillati</taxon>
        <taxon>Bacillota</taxon>
        <taxon>Clostridia</taxon>
        <taxon>Lachnospirales</taxon>
        <taxon>Lachnospiraceae</taxon>
        <taxon>Lacrimispora</taxon>
    </lineage>
</organism>
<keyword evidence="2" id="KW-1185">Reference proteome</keyword>
<evidence type="ECO:0000313" key="2">
    <source>
        <dbReference type="Proteomes" id="UP001163115"/>
    </source>
</evidence>
<dbReference type="RefSeq" id="WP_024835008.1">
    <property type="nucleotide sequence ID" value="NZ_CP113524.1"/>
</dbReference>
<dbReference type="Proteomes" id="UP001163115">
    <property type="component" value="Chromosome"/>
</dbReference>
<gene>
    <name evidence="1" type="ORF">OW255_17520</name>
</gene>
<evidence type="ECO:0000313" key="1">
    <source>
        <dbReference type="EMBL" id="WAJ23339.1"/>
    </source>
</evidence>
<proteinExistence type="predicted"/>
<sequence>MSSTNKTSLGLNMWEASDKPVRQDFVNDNVIIDDEVTKLKQDIGSNNTVINEKINKLSSNLDTIKSTPGFYGNYGSVGLNSQNPSGPEGSEIVFKGLGGNTGDNTVIDCYNNIFRIFGHLGGETLVVYEFRPDGLYLNGKKVTI</sequence>
<reference evidence="1" key="1">
    <citation type="submission" date="2022-11" db="EMBL/GenBank/DDBJ databases">
        <title>Lacrimispora xylanolytica sy1, complete genome.</title>
        <authorList>
            <person name="Choi S."/>
        </authorList>
    </citation>
    <scope>NUCLEOTIDE SEQUENCE</scope>
    <source>
        <strain evidence="1">Sy1</strain>
    </source>
</reference>
<protein>
    <submittedName>
        <fullName evidence="1">Uncharacterized protein</fullName>
    </submittedName>
</protein>
<name>A0ABY7ABU7_9FIRM</name>